<dbReference type="Pfam" id="PF00188">
    <property type="entry name" value="CAP"/>
    <property type="match status" value="1"/>
</dbReference>
<dbReference type="InterPro" id="IPR035940">
    <property type="entry name" value="CAP_sf"/>
</dbReference>
<evidence type="ECO:0000313" key="4">
    <source>
        <dbReference type="Proteomes" id="UP000274756"/>
    </source>
</evidence>
<evidence type="ECO:0000313" key="5">
    <source>
        <dbReference type="WBParaSite" id="DME_0000362501-mRNA-1"/>
    </source>
</evidence>
<gene>
    <name evidence="2" type="ORF">DME_LOCUS7630</name>
</gene>
<evidence type="ECO:0000313" key="2">
    <source>
        <dbReference type="EMBL" id="VDN57657.1"/>
    </source>
</evidence>
<dbReference type="PRINTS" id="PR00837">
    <property type="entry name" value="V5TPXLIKE"/>
</dbReference>
<dbReference type="WBParaSite" id="DME_0000362501-mRNA-1">
    <property type="protein sequence ID" value="DME_0000362501-mRNA-1"/>
    <property type="gene ID" value="DME_0000362501"/>
</dbReference>
<dbReference type="Gene3D" id="3.40.33.10">
    <property type="entry name" value="CAP"/>
    <property type="match status" value="1"/>
</dbReference>
<name>A0A0N4U976_DRAME</name>
<feature type="domain" description="SCP" evidence="1">
    <location>
        <begin position="2"/>
        <end position="87"/>
    </location>
</feature>
<evidence type="ECO:0000259" key="1">
    <source>
        <dbReference type="SMART" id="SM00198"/>
    </source>
</evidence>
<dbReference type="OrthoDB" id="5820037at2759"/>
<dbReference type="STRING" id="318479.A0A0N4U976"/>
<dbReference type="PANTHER" id="PTHR10334">
    <property type="entry name" value="CYSTEINE-RICH SECRETORY PROTEIN-RELATED"/>
    <property type="match status" value="1"/>
</dbReference>
<accession>A0A0N4U976</accession>
<evidence type="ECO:0000313" key="3">
    <source>
        <dbReference type="Proteomes" id="UP000038040"/>
    </source>
</evidence>
<dbReference type="EMBL" id="UYYG01001161">
    <property type="protein sequence ID" value="VDN57657.1"/>
    <property type="molecule type" value="Genomic_DNA"/>
</dbReference>
<dbReference type="AlphaFoldDB" id="A0A0N4U976"/>
<organism evidence="3 5">
    <name type="scientific">Dracunculus medinensis</name>
    <name type="common">Guinea worm</name>
    <dbReference type="NCBI Taxonomy" id="318479"/>
    <lineage>
        <taxon>Eukaryota</taxon>
        <taxon>Metazoa</taxon>
        <taxon>Ecdysozoa</taxon>
        <taxon>Nematoda</taxon>
        <taxon>Chromadorea</taxon>
        <taxon>Rhabditida</taxon>
        <taxon>Spirurina</taxon>
        <taxon>Dracunculoidea</taxon>
        <taxon>Dracunculidae</taxon>
        <taxon>Dracunculus</taxon>
    </lineage>
</organism>
<dbReference type="InterPro" id="IPR001283">
    <property type="entry name" value="CRISP-related"/>
</dbReference>
<dbReference type="CDD" id="cd05380">
    <property type="entry name" value="CAP_euk"/>
    <property type="match status" value="1"/>
</dbReference>
<dbReference type="InterPro" id="IPR014044">
    <property type="entry name" value="CAP_dom"/>
</dbReference>
<protein>
    <submittedName>
        <fullName evidence="5">SCP domain-containing protein</fullName>
    </submittedName>
</protein>
<reference evidence="5" key="1">
    <citation type="submission" date="2017-02" db="UniProtKB">
        <authorList>
            <consortium name="WormBaseParasite"/>
        </authorList>
    </citation>
    <scope>IDENTIFICATION</scope>
</reference>
<reference evidence="2 4" key="2">
    <citation type="submission" date="2018-11" db="EMBL/GenBank/DDBJ databases">
        <authorList>
            <consortium name="Pathogen Informatics"/>
        </authorList>
    </citation>
    <scope>NUCLEOTIDE SEQUENCE [LARGE SCALE GENOMIC DNA]</scope>
</reference>
<dbReference type="Proteomes" id="UP000274756">
    <property type="component" value="Unassembled WGS sequence"/>
</dbReference>
<sequence>MSHPNASQFVDVYDVSNLLEKMMQYWWNQVKTKDVSNTYKAKLADSFTQMAWAETEKIGCGTSKCDENGKYKQYLVCLYDPPGNQKDEPVYMEGEPCTLCRRYSGSVCHKDLCVGGESGN</sequence>
<dbReference type="SUPFAM" id="SSF55797">
    <property type="entry name" value="PR-1-like"/>
    <property type="match status" value="1"/>
</dbReference>
<dbReference type="SMART" id="SM00198">
    <property type="entry name" value="SCP"/>
    <property type="match status" value="1"/>
</dbReference>
<proteinExistence type="predicted"/>
<keyword evidence="4" id="KW-1185">Reference proteome</keyword>
<dbReference type="Proteomes" id="UP000038040">
    <property type="component" value="Unplaced"/>
</dbReference>